<keyword evidence="4 5" id="KW-0804">Transcription</keyword>
<evidence type="ECO:0000259" key="7">
    <source>
        <dbReference type="PROSITE" id="PS00716"/>
    </source>
</evidence>
<feature type="domain" description="RNA polymerase sigma-70" evidence="6">
    <location>
        <begin position="321"/>
        <end position="334"/>
    </location>
</feature>
<dbReference type="InterPro" id="IPR013324">
    <property type="entry name" value="RNA_pol_sigma_r3/r4-like"/>
</dbReference>
<name>A0ABX8B3B6_9BACT</name>
<dbReference type="CDD" id="cd06171">
    <property type="entry name" value="Sigma70_r4"/>
    <property type="match status" value="1"/>
</dbReference>
<evidence type="ECO:0000256" key="2">
    <source>
        <dbReference type="ARBA" id="ARBA00023082"/>
    </source>
</evidence>
<dbReference type="Pfam" id="PF03979">
    <property type="entry name" value="Sigma70_r1_1"/>
    <property type="match status" value="1"/>
</dbReference>
<dbReference type="SUPFAM" id="SSF88659">
    <property type="entry name" value="Sigma3 and sigma4 domains of RNA polymerase sigma factors"/>
    <property type="match status" value="2"/>
</dbReference>
<evidence type="ECO:0000256" key="1">
    <source>
        <dbReference type="ARBA" id="ARBA00023015"/>
    </source>
</evidence>
<dbReference type="InterPro" id="IPR007127">
    <property type="entry name" value="RNA_pol_sigma_70_r1_1"/>
</dbReference>
<dbReference type="InterPro" id="IPR014284">
    <property type="entry name" value="RNA_pol_sigma-70_dom"/>
</dbReference>
<keyword evidence="3 5" id="KW-0238">DNA-binding</keyword>
<evidence type="ECO:0000256" key="3">
    <source>
        <dbReference type="ARBA" id="ARBA00023125"/>
    </source>
</evidence>
<evidence type="ECO:0000313" key="9">
    <source>
        <dbReference type="Proteomes" id="UP000677668"/>
    </source>
</evidence>
<evidence type="ECO:0000256" key="5">
    <source>
        <dbReference type="RuleBase" id="RU362124"/>
    </source>
</evidence>
<reference evidence="8 9" key="1">
    <citation type="submission" date="2021-03" db="EMBL/GenBank/DDBJ databases">
        <title>Genomic and phenotypic characterization of Chloracidobacterium isolates provides evidence for multiple species.</title>
        <authorList>
            <person name="Saini M.K."/>
            <person name="Costas A.M.G."/>
            <person name="Tank M."/>
            <person name="Bryant D.A."/>
        </authorList>
    </citation>
    <scope>NUCLEOTIDE SEQUENCE [LARGE SCALE GENOMIC DNA]</scope>
    <source>
        <strain evidence="8 9">N</strain>
    </source>
</reference>
<dbReference type="Proteomes" id="UP000677668">
    <property type="component" value="Chromosome 1"/>
</dbReference>
<organism evidence="8 9">
    <name type="scientific">Chloracidobacterium sp. N</name>
    <dbReference type="NCBI Taxonomy" id="2821540"/>
    <lineage>
        <taxon>Bacteria</taxon>
        <taxon>Pseudomonadati</taxon>
        <taxon>Acidobacteriota</taxon>
        <taxon>Terriglobia</taxon>
        <taxon>Terriglobales</taxon>
        <taxon>Acidobacteriaceae</taxon>
        <taxon>Chloracidobacterium</taxon>
        <taxon>Chloracidobacterium aggregatum</taxon>
    </lineage>
</organism>
<dbReference type="Pfam" id="PF00140">
    <property type="entry name" value="Sigma70_r1_2"/>
    <property type="match status" value="1"/>
</dbReference>
<dbReference type="PANTHER" id="PTHR30603:SF47">
    <property type="entry name" value="RNA POLYMERASE SIGMA FACTOR SIGD, CHLOROPLASTIC"/>
    <property type="match status" value="1"/>
</dbReference>
<dbReference type="InterPro" id="IPR013325">
    <property type="entry name" value="RNA_pol_sigma_r2"/>
</dbReference>
<dbReference type="Pfam" id="PF04545">
    <property type="entry name" value="Sigma70_r4"/>
    <property type="match status" value="1"/>
</dbReference>
<dbReference type="InterPro" id="IPR000943">
    <property type="entry name" value="RNA_pol_sigma70"/>
</dbReference>
<dbReference type="PRINTS" id="PR00046">
    <property type="entry name" value="SIGMA70FCT"/>
</dbReference>
<dbReference type="RefSeq" id="WP_211422382.1">
    <property type="nucleotide sequence ID" value="NZ_CP072642.1"/>
</dbReference>
<dbReference type="InterPro" id="IPR007624">
    <property type="entry name" value="RNA_pol_sigma70_r3"/>
</dbReference>
<dbReference type="InterPro" id="IPR009042">
    <property type="entry name" value="RNA_pol_sigma70_r1_2"/>
</dbReference>
<evidence type="ECO:0000256" key="4">
    <source>
        <dbReference type="ARBA" id="ARBA00023163"/>
    </source>
</evidence>
<dbReference type="PROSITE" id="PS00715">
    <property type="entry name" value="SIGMA70_1"/>
    <property type="match status" value="1"/>
</dbReference>
<dbReference type="EMBL" id="CP072642">
    <property type="protein sequence ID" value="QUV94061.1"/>
    <property type="molecule type" value="Genomic_DNA"/>
</dbReference>
<dbReference type="Gene3D" id="1.10.601.10">
    <property type="entry name" value="RNA Polymerase Primary Sigma Factor"/>
    <property type="match status" value="2"/>
</dbReference>
<comment type="similarity">
    <text evidence="5">Belongs to the sigma-70 factor family.</text>
</comment>
<dbReference type="InterPro" id="IPR042189">
    <property type="entry name" value="RNA_pol_sigma_70_r1_1_sf"/>
</dbReference>
<feature type="domain" description="RNA polymerase sigma-70" evidence="7">
    <location>
        <begin position="491"/>
        <end position="517"/>
    </location>
</feature>
<dbReference type="Gene3D" id="1.10.220.120">
    <property type="entry name" value="Sigma-70 factor, region 1.1"/>
    <property type="match status" value="1"/>
</dbReference>
<dbReference type="PANTHER" id="PTHR30603">
    <property type="entry name" value="RNA POLYMERASE SIGMA FACTOR RPO"/>
    <property type="match status" value="1"/>
</dbReference>
<dbReference type="InterPro" id="IPR050239">
    <property type="entry name" value="Sigma-70_RNA_pol_init_factors"/>
</dbReference>
<evidence type="ECO:0000313" key="8">
    <source>
        <dbReference type="EMBL" id="QUV94061.1"/>
    </source>
</evidence>
<sequence length="539" mass="58936">MTGETTQPLVTQVITAARGRAFLSYDELNALLPPGMTDVAVIEALLSALERRGIRVGEEHERPLPAGAVPLAGAVPPAGAVHGTAPTAPASPTAFFEDPLRPYLQEMGRIATLSAEDEAALVAGIRRAEARFRKQLSRLPATAVLLIEKAEALAQGESAAARWFDLSGTAAGPEPGETASSEAASLEAALDEAVARVRQALEAVQDEWSLLSAVADLPASADWQRRRLARARIVLSRAVLDVPLSRTGYTSLLEALEAGRRTNAAWLLTAAEPEGIARTLAQARQMFDRAAAARQRLVETNLRLVVSVAKHYTHRGLGLTDLIQEGNLGLLRAAERFSGQRPERFASYATWWIRRAMAQALSEQPRLIRLPAAVRAELTRLLEAVHRLTLERRREPKQAELAEHLGMSLEKVQMLLQLAQPPVSLETPVGDEEDQSLGDFIADAHAPNPLDDAARVRLREDLDAALQSLNAREEKVLRMRFGLGADGKAYTLEEIAQFFALPRERIQRIEAEALRKLRRPARSQRLRQFLDDTAHDASA</sequence>
<dbReference type="PROSITE" id="PS00716">
    <property type="entry name" value="SIGMA70_2"/>
    <property type="match status" value="1"/>
</dbReference>
<protein>
    <recommendedName>
        <fullName evidence="5">RNA polymerase sigma factor</fullName>
    </recommendedName>
</protein>
<dbReference type="Pfam" id="PF04542">
    <property type="entry name" value="Sigma70_r2"/>
    <property type="match status" value="1"/>
</dbReference>
<evidence type="ECO:0000259" key="6">
    <source>
        <dbReference type="PROSITE" id="PS00715"/>
    </source>
</evidence>
<accession>A0ABX8B3B6</accession>
<keyword evidence="2 5" id="KW-0731">Sigma factor</keyword>
<dbReference type="NCBIfam" id="TIGR02937">
    <property type="entry name" value="sigma70-ECF"/>
    <property type="match status" value="1"/>
</dbReference>
<dbReference type="InterPro" id="IPR007630">
    <property type="entry name" value="RNA_pol_sigma70_r4"/>
</dbReference>
<dbReference type="Pfam" id="PF04539">
    <property type="entry name" value="Sigma70_r3"/>
    <property type="match status" value="1"/>
</dbReference>
<gene>
    <name evidence="8" type="ORF">J8C05_00945</name>
</gene>
<keyword evidence="1 5" id="KW-0805">Transcription regulation</keyword>
<keyword evidence="9" id="KW-1185">Reference proteome</keyword>
<comment type="function">
    <text evidence="5">Sigma factors are initiation factors that promote the attachment of RNA polymerase to specific initiation sites and are then released.</text>
</comment>
<dbReference type="InterPro" id="IPR036388">
    <property type="entry name" value="WH-like_DNA-bd_sf"/>
</dbReference>
<dbReference type="Gene3D" id="1.10.10.10">
    <property type="entry name" value="Winged helix-like DNA-binding domain superfamily/Winged helix DNA-binding domain"/>
    <property type="match status" value="2"/>
</dbReference>
<proteinExistence type="inferred from homology"/>
<dbReference type="SUPFAM" id="SSF88946">
    <property type="entry name" value="Sigma2 domain of RNA polymerase sigma factors"/>
    <property type="match status" value="1"/>
</dbReference>
<dbReference type="InterPro" id="IPR007627">
    <property type="entry name" value="RNA_pol_sigma70_r2"/>
</dbReference>